<evidence type="ECO:0000256" key="1">
    <source>
        <dbReference type="SAM" id="MobiDB-lite"/>
    </source>
</evidence>
<feature type="compositionally biased region" description="Basic and acidic residues" evidence="1">
    <location>
        <begin position="251"/>
        <end position="266"/>
    </location>
</feature>
<protein>
    <submittedName>
        <fullName evidence="3">Uncharacterized protein</fullName>
    </submittedName>
</protein>
<sequence>MNIRSLTRGDGVVIGAAALLFIASFLDFYSATGVDMPSAWNLAGSLVLPSVFLVGFIAAGLLITGRFQPETRKVLGLPLAAWGSVLAVSAAWSALWSLIKCPELFDIGAGAILTFLATLALAGVALFSAKVPALAGQLVPDPKPAAVPPYAGQPQPGAGYGYPGGQQPYGSTRSRSRRTAAPDADPRPGPGSAGRPPGSRARPGGGLHPVLVRGPGGPPPLRRGRLPHPDRRTRPGHLVPGGRAAWRGHPGRPDPGRPPRRPERHLGHPARLTGPPEPASPAIEARGFGGGAPGAAAHTGS</sequence>
<dbReference type="EMBL" id="JBBKAM010000002">
    <property type="protein sequence ID" value="MEJ8644565.1"/>
    <property type="molecule type" value="Genomic_DNA"/>
</dbReference>
<keyword evidence="2" id="KW-0812">Transmembrane</keyword>
<feature type="region of interest" description="Disordered" evidence="1">
    <location>
        <begin position="146"/>
        <end position="301"/>
    </location>
</feature>
<feature type="transmembrane region" description="Helical" evidence="2">
    <location>
        <begin position="42"/>
        <end position="63"/>
    </location>
</feature>
<keyword evidence="4" id="KW-1185">Reference proteome</keyword>
<feature type="compositionally biased region" description="Low complexity" evidence="1">
    <location>
        <begin position="148"/>
        <end position="157"/>
    </location>
</feature>
<proteinExistence type="predicted"/>
<gene>
    <name evidence="3" type="ORF">WKI68_31200</name>
</gene>
<name>A0ABU8U9J1_9ACTN</name>
<feature type="compositionally biased region" description="Low complexity" evidence="1">
    <location>
        <begin position="165"/>
        <end position="183"/>
    </location>
</feature>
<feature type="transmembrane region" description="Helical" evidence="2">
    <location>
        <begin position="12"/>
        <end position="30"/>
    </location>
</feature>
<evidence type="ECO:0000313" key="4">
    <source>
        <dbReference type="Proteomes" id="UP001382904"/>
    </source>
</evidence>
<feature type="transmembrane region" description="Helical" evidence="2">
    <location>
        <begin position="75"/>
        <end position="95"/>
    </location>
</feature>
<evidence type="ECO:0000313" key="3">
    <source>
        <dbReference type="EMBL" id="MEJ8644565.1"/>
    </source>
</evidence>
<comment type="caution">
    <text evidence="3">The sequence shown here is derived from an EMBL/GenBank/DDBJ whole genome shotgun (WGS) entry which is preliminary data.</text>
</comment>
<keyword evidence="2" id="KW-0472">Membrane</keyword>
<evidence type="ECO:0000256" key="2">
    <source>
        <dbReference type="SAM" id="Phobius"/>
    </source>
</evidence>
<organism evidence="3 4">
    <name type="scientific">Streptomyces caledonius</name>
    <dbReference type="NCBI Taxonomy" id="3134107"/>
    <lineage>
        <taxon>Bacteria</taxon>
        <taxon>Bacillati</taxon>
        <taxon>Actinomycetota</taxon>
        <taxon>Actinomycetes</taxon>
        <taxon>Kitasatosporales</taxon>
        <taxon>Streptomycetaceae</taxon>
        <taxon>Streptomyces</taxon>
    </lineage>
</organism>
<feature type="compositionally biased region" description="Low complexity" evidence="1">
    <location>
        <begin position="193"/>
        <end position="213"/>
    </location>
</feature>
<reference evidence="3 4" key="1">
    <citation type="submission" date="2024-03" db="EMBL/GenBank/DDBJ databases">
        <title>Novel Streptomyces species of biotechnological and ecological value are a feature of Machair soil.</title>
        <authorList>
            <person name="Prole J.R."/>
            <person name="Goodfellow M."/>
            <person name="Allenby N."/>
            <person name="Ward A.C."/>
        </authorList>
    </citation>
    <scope>NUCLEOTIDE SEQUENCE [LARGE SCALE GENOMIC DNA]</scope>
    <source>
        <strain evidence="3 4">MS1.HAVA.3</strain>
    </source>
</reference>
<accession>A0ABU8U9J1</accession>
<feature type="transmembrane region" description="Helical" evidence="2">
    <location>
        <begin position="107"/>
        <end position="127"/>
    </location>
</feature>
<dbReference type="Proteomes" id="UP001382904">
    <property type="component" value="Unassembled WGS sequence"/>
</dbReference>
<keyword evidence="2" id="KW-1133">Transmembrane helix</keyword>